<name>A0AAF3EH61_9BILA</name>
<evidence type="ECO:0000313" key="1">
    <source>
        <dbReference type="Proteomes" id="UP000887575"/>
    </source>
</evidence>
<accession>A0AAF3EH61</accession>
<dbReference type="Proteomes" id="UP000887575">
    <property type="component" value="Unassembled WGS sequence"/>
</dbReference>
<organism evidence="1 2">
    <name type="scientific">Mesorhabditis belari</name>
    <dbReference type="NCBI Taxonomy" id="2138241"/>
    <lineage>
        <taxon>Eukaryota</taxon>
        <taxon>Metazoa</taxon>
        <taxon>Ecdysozoa</taxon>
        <taxon>Nematoda</taxon>
        <taxon>Chromadorea</taxon>
        <taxon>Rhabditida</taxon>
        <taxon>Rhabditina</taxon>
        <taxon>Rhabditomorpha</taxon>
        <taxon>Rhabditoidea</taxon>
        <taxon>Rhabditidae</taxon>
        <taxon>Mesorhabditinae</taxon>
        <taxon>Mesorhabditis</taxon>
    </lineage>
</organism>
<evidence type="ECO:0000313" key="2">
    <source>
        <dbReference type="WBParaSite" id="MBELARI_LOCUS1330.1"/>
    </source>
</evidence>
<dbReference type="AlphaFoldDB" id="A0AAF3EH61"/>
<sequence>MESFQKEQLNPMSTPSVNFLEALPDVVFYEVMKKLPARVIENCVRLLSRDCYRRFDVCQLGNVCKLQYKTNARANDLCAWEIFPVFPVTSDFFTNDYAVGLQEVWLEGWGNDPLNDTILLNSRLLRVLVVDFPRTGCTLNGIQTWLGDWFTSGRQIDRISLRAVGGEAELQKFLHNLSGQQAADYRLFFEKGKWGRYKGSFGFCVTRKVPCVSSDKTGCQGCSKTDPPGYAGFNKDLIENQADGCLTRKLTCHQPNYVVYRATSGTVSQADPILVLDCNKDSKWVTREEKWRVESVDCHNSTEPKKPKSVCKLEKITGPCKFEIK</sequence>
<keyword evidence="1" id="KW-1185">Reference proteome</keyword>
<proteinExistence type="predicted"/>
<dbReference type="WBParaSite" id="MBELARI_LOCUS1330.1">
    <property type="protein sequence ID" value="MBELARI_LOCUS1330.1"/>
    <property type="gene ID" value="MBELARI_LOCUS1330"/>
</dbReference>
<reference evidence="2" key="1">
    <citation type="submission" date="2024-02" db="UniProtKB">
        <authorList>
            <consortium name="WormBaseParasite"/>
        </authorList>
    </citation>
    <scope>IDENTIFICATION</scope>
</reference>
<protein>
    <recommendedName>
        <fullName evidence="3">F-box domain-containing protein</fullName>
    </recommendedName>
</protein>
<evidence type="ECO:0008006" key="3">
    <source>
        <dbReference type="Google" id="ProtNLM"/>
    </source>
</evidence>